<dbReference type="EMBL" id="JACTAM010002256">
    <property type="protein sequence ID" value="KAI2645405.1"/>
    <property type="molecule type" value="Genomic_DNA"/>
</dbReference>
<dbReference type="Proteomes" id="UP000830375">
    <property type="component" value="Unassembled WGS sequence"/>
</dbReference>
<dbReference type="InterPro" id="IPR002642">
    <property type="entry name" value="LysoPLipase_cat_dom"/>
</dbReference>
<proteinExistence type="predicted"/>
<name>A0ABQ8L4R8_LABRO</name>
<keyword evidence="3" id="KW-0442">Lipid degradation</keyword>
<feature type="domain" description="PLA2c" evidence="4">
    <location>
        <begin position="15"/>
        <end position="571"/>
    </location>
</feature>
<keyword evidence="6" id="KW-1185">Reference proteome</keyword>
<dbReference type="Pfam" id="PF01735">
    <property type="entry name" value="PLA2_B"/>
    <property type="match status" value="2"/>
</dbReference>
<dbReference type="PANTHER" id="PTHR10728:SF39">
    <property type="entry name" value="CYTOSOLIC PHOSPHOLIPASE A2 GAMMA"/>
    <property type="match status" value="1"/>
</dbReference>
<dbReference type="PROSITE" id="PS51210">
    <property type="entry name" value="PLA2C"/>
    <property type="match status" value="1"/>
</dbReference>
<reference evidence="5 6" key="1">
    <citation type="submission" date="2022-01" db="EMBL/GenBank/DDBJ databases">
        <title>A high-quality chromosome-level genome assembly of rohu carp, Labeo rohita.</title>
        <authorList>
            <person name="Arick M.A. II"/>
            <person name="Hsu C.-Y."/>
            <person name="Magbanua Z."/>
            <person name="Pechanova O."/>
            <person name="Grover C."/>
            <person name="Miller E."/>
            <person name="Thrash A."/>
            <person name="Ezzel L."/>
            <person name="Alam S."/>
            <person name="Benzie J."/>
            <person name="Hamilton M."/>
            <person name="Karsi A."/>
            <person name="Lawrence M.L."/>
            <person name="Peterson D.G."/>
        </authorList>
    </citation>
    <scope>NUCLEOTIDE SEQUENCE [LARGE SCALE GENOMIC DNA]</scope>
    <source>
        <strain evidence="6">BAU-BD-2019</strain>
        <tissue evidence="5">Blood</tissue>
    </source>
</reference>
<keyword evidence="2 3" id="KW-0443">Lipid metabolism</keyword>
<dbReference type="InterPro" id="IPR016035">
    <property type="entry name" value="Acyl_Trfase/lysoPLipase"/>
</dbReference>
<evidence type="ECO:0000256" key="3">
    <source>
        <dbReference type="PROSITE-ProRule" id="PRU00555"/>
    </source>
</evidence>
<gene>
    <name evidence="5" type="ORF">H4Q32_025741</name>
</gene>
<comment type="caution">
    <text evidence="5">The sequence shown here is derived from an EMBL/GenBank/DDBJ whole genome shotgun (WGS) entry which is preliminary data.</text>
</comment>
<keyword evidence="1 3" id="KW-0378">Hydrolase</keyword>
<accession>A0ABQ8L4R8</accession>
<evidence type="ECO:0000313" key="6">
    <source>
        <dbReference type="Proteomes" id="UP000830375"/>
    </source>
</evidence>
<dbReference type="SUPFAM" id="SSF52151">
    <property type="entry name" value="FabD/lysophospholipase-like"/>
    <property type="match status" value="2"/>
</dbReference>
<dbReference type="PANTHER" id="PTHR10728">
    <property type="entry name" value="CYTOSOLIC PHOSPHOLIPASE A2"/>
    <property type="match status" value="1"/>
</dbReference>
<evidence type="ECO:0000256" key="2">
    <source>
        <dbReference type="ARBA" id="ARBA00023098"/>
    </source>
</evidence>
<dbReference type="Gene3D" id="3.40.1090.10">
    <property type="entry name" value="Cytosolic phospholipase A2 catalytic domain"/>
    <property type="match status" value="2"/>
</dbReference>
<evidence type="ECO:0000256" key="1">
    <source>
        <dbReference type="ARBA" id="ARBA00022801"/>
    </source>
</evidence>
<dbReference type="SMART" id="SM00022">
    <property type="entry name" value="PLAc"/>
    <property type="match status" value="1"/>
</dbReference>
<organism evidence="5 6">
    <name type="scientific">Labeo rohita</name>
    <name type="common">Indian major carp</name>
    <name type="synonym">Cyprinus rohita</name>
    <dbReference type="NCBI Taxonomy" id="84645"/>
    <lineage>
        <taxon>Eukaryota</taxon>
        <taxon>Metazoa</taxon>
        <taxon>Chordata</taxon>
        <taxon>Craniata</taxon>
        <taxon>Vertebrata</taxon>
        <taxon>Euteleostomi</taxon>
        <taxon>Actinopterygii</taxon>
        <taxon>Neopterygii</taxon>
        <taxon>Teleostei</taxon>
        <taxon>Ostariophysi</taxon>
        <taxon>Cypriniformes</taxon>
        <taxon>Cyprinidae</taxon>
        <taxon>Labeoninae</taxon>
        <taxon>Labeonini</taxon>
        <taxon>Labeo</taxon>
    </lineage>
</organism>
<evidence type="ECO:0000313" key="5">
    <source>
        <dbReference type="EMBL" id="KAI2645405.1"/>
    </source>
</evidence>
<evidence type="ECO:0000259" key="4">
    <source>
        <dbReference type="PROSITE" id="PS51210"/>
    </source>
</evidence>
<sequence length="861" mass="97761">MGTCISQESSTRVSVFSHSSSGVRIRHSLNKDEEEFVVKRRKTVLKSLQKLKIYSKKNAVPNIALLGSGGGQRAMVSLLECLVQLDKAGLLDCILYLSGVSGSTWCMASLYQVPDWSTKLGTVKKKIVSRLNGPGVSWREALAKLKKYYYGKDLFSLTDLWAVWTVTKYIDERTLTSQRRKHRKDPFPIYTVIDKQCKQRSEGDPWFEISPYEAGYSLTGAFVGTSSFGSRFYNGSKTKHQPEMDMLYLQAMCGSAIADERELPKLAWQGIRDFLFKVKSRIENGMIEGMEQGPNSPPAEKCSQVLIDLVDMNVSVLNGIDPFDLHESIRTNLNELTGGKSQPIFQMEKLNLADKEAAILRVTKYTLDICACLRFSYNFWPLDKTVPRALRESQTRDYIDAGLFLNSPYFSVLREERDIDLIISLDFSEGDPFLTVKEAAKTCKKLKIPFPEVYIPSQDVKKPKDFYVFKGKNVPTVIHIPLFNVVMLGHGGTNIRRPNLVTALRRSDEVPNIALLGSGGGQRAMVGLLGSLVELDKAGLLDCILYLSGVSGSTWCMASLYQEPDWSTKLDTVKNKIIERLSGPGVSLTDKLEKLKKYYYGKTFFSLTDVWAVLFVTPYVKEIDEQTITEQRKHHKKDPFPIYTVIDKQCKQSKTGDPWFEINPYEAGYSLTGAFVDTCHFGSQFHEGSKKNDEALCGSALADEKDIMKSIWERIKGIFQERETVFEAMREDAWASICKCMAQWIWGRKYNFLHNMTDGAVPPALLQNETRDYEDAGLLNNSPYFSVLRKDRDIDLIISLDFNKLNQWRDDYRTFQASYSAEMITNLMEVAGKNITNNKNKLLEEIRMVVGRNQTFYDQPQ</sequence>
<protein>
    <submittedName>
        <fullName evidence="5">Cytosolic phospholipase A2 gamma</fullName>
    </submittedName>
</protein>